<sequence length="154" mass="17341">MTNWHEATTSRPPKCRLPPPTHFNSDSNLENKTDDEYGHTKLMINSSMLQIPRNSRDAINDLPTKFCSGGESPHHLNQSQLGSPLQARALSTEIYSSWTKYVTGENSITATPTWSSVNFNQSPGLEYCNSYKDLEVRPTSTYKAADQPPQHLWT</sequence>
<reference evidence="2 3" key="1">
    <citation type="submission" date="2020-06" db="EMBL/GenBank/DDBJ databases">
        <title>WGS assembly of Ceratodon purpureus strain R40.</title>
        <authorList>
            <person name="Carey S.B."/>
            <person name="Jenkins J."/>
            <person name="Shu S."/>
            <person name="Lovell J.T."/>
            <person name="Sreedasyam A."/>
            <person name="Maumus F."/>
            <person name="Tiley G.P."/>
            <person name="Fernandez-Pozo N."/>
            <person name="Barry K."/>
            <person name="Chen C."/>
            <person name="Wang M."/>
            <person name="Lipzen A."/>
            <person name="Daum C."/>
            <person name="Saski C.A."/>
            <person name="Payton A.C."/>
            <person name="Mcbreen J.C."/>
            <person name="Conrad R.E."/>
            <person name="Kollar L.M."/>
            <person name="Olsson S."/>
            <person name="Huttunen S."/>
            <person name="Landis J.B."/>
            <person name="Wickett N.J."/>
            <person name="Johnson M.G."/>
            <person name="Rensing S.A."/>
            <person name="Grimwood J."/>
            <person name="Schmutz J."/>
            <person name="Mcdaniel S.F."/>
        </authorList>
    </citation>
    <scope>NUCLEOTIDE SEQUENCE [LARGE SCALE GENOMIC DNA]</scope>
    <source>
        <strain evidence="2 3">R40</strain>
    </source>
</reference>
<gene>
    <name evidence="2" type="ORF">KC19_6G089800</name>
</gene>
<feature type="region of interest" description="Disordered" evidence="1">
    <location>
        <begin position="1"/>
        <end position="32"/>
    </location>
</feature>
<evidence type="ECO:0000256" key="1">
    <source>
        <dbReference type="SAM" id="MobiDB-lite"/>
    </source>
</evidence>
<comment type="caution">
    <text evidence="2">The sequence shown here is derived from an EMBL/GenBank/DDBJ whole genome shotgun (WGS) entry which is preliminary data.</text>
</comment>
<proteinExistence type="predicted"/>
<dbReference type="AlphaFoldDB" id="A0A8T0HEP2"/>
<feature type="compositionally biased region" description="Polar residues" evidence="1">
    <location>
        <begin position="1"/>
        <end position="11"/>
    </location>
</feature>
<name>A0A8T0HEP2_CERPU</name>
<organism evidence="2 3">
    <name type="scientific">Ceratodon purpureus</name>
    <name type="common">Fire moss</name>
    <name type="synonym">Dicranum purpureum</name>
    <dbReference type="NCBI Taxonomy" id="3225"/>
    <lineage>
        <taxon>Eukaryota</taxon>
        <taxon>Viridiplantae</taxon>
        <taxon>Streptophyta</taxon>
        <taxon>Embryophyta</taxon>
        <taxon>Bryophyta</taxon>
        <taxon>Bryophytina</taxon>
        <taxon>Bryopsida</taxon>
        <taxon>Dicranidae</taxon>
        <taxon>Pseudoditrichales</taxon>
        <taxon>Ditrichaceae</taxon>
        <taxon>Ceratodon</taxon>
    </lineage>
</organism>
<keyword evidence="3" id="KW-1185">Reference proteome</keyword>
<evidence type="ECO:0000313" key="2">
    <source>
        <dbReference type="EMBL" id="KAG0569425.1"/>
    </source>
</evidence>
<dbReference type="Proteomes" id="UP000822688">
    <property type="component" value="Chromosome 6"/>
</dbReference>
<evidence type="ECO:0000313" key="3">
    <source>
        <dbReference type="Proteomes" id="UP000822688"/>
    </source>
</evidence>
<protein>
    <submittedName>
        <fullName evidence="2">Uncharacterized protein</fullName>
    </submittedName>
</protein>
<accession>A0A8T0HEP2</accession>
<dbReference type="EMBL" id="CM026427">
    <property type="protein sequence ID" value="KAG0569425.1"/>
    <property type="molecule type" value="Genomic_DNA"/>
</dbReference>